<dbReference type="Proteomes" id="UP000203996">
    <property type="component" value="Segment"/>
</dbReference>
<dbReference type="OrthoDB" id="24327at10239"/>
<dbReference type="RefSeq" id="YP_009255286.1">
    <property type="nucleotide sequence ID" value="NC_030240.1"/>
</dbReference>
<evidence type="ECO:0000313" key="2">
    <source>
        <dbReference type="Proteomes" id="UP000203996"/>
    </source>
</evidence>
<dbReference type="KEGG" id="vg:27924253"/>
<reference evidence="1 2" key="1">
    <citation type="journal article" date="2016" name="PLoS ONE">
        <title>Genome Sequencing and Analysis of Catopsilia pomona nucleopolyhedrovirus: A Distinct Species in Group I Alphabaculovirus.</title>
        <authorList>
            <person name="Wang J."/>
            <person name="Zhu Z."/>
            <person name="Zhang L."/>
            <person name="Hou D."/>
            <person name="Wang M."/>
            <person name="Arif B."/>
            <person name="Kou Z."/>
            <person name="Wang H."/>
            <person name="Deng F."/>
            <person name="Hu Z."/>
        </authorList>
    </citation>
    <scope>NUCLEOTIDE SEQUENCE [LARGE SCALE GENOMIC DNA]</scope>
    <source>
        <strain evidence="1">416</strain>
    </source>
</reference>
<protein>
    <submittedName>
        <fullName evidence="1">ORF-29</fullName>
    </submittedName>
</protein>
<keyword evidence="2" id="KW-1185">Reference proteome</keyword>
<organism evidence="1 2">
    <name type="scientific">Catopsilia pomona nucleopolyhedrovirus</name>
    <dbReference type="NCBI Taxonomy" id="1850906"/>
    <lineage>
        <taxon>Viruses</taxon>
        <taxon>Viruses incertae sedis</taxon>
        <taxon>Naldaviricetes</taxon>
        <taxon>Lefavirales</taxon>
        <taxon>Baculoviridae</taxon>
        <taxon>Alphabaculovirus</taxon>
        <taxon>Alphabaculovirus capomonae</taxon>
    </lineage>
</organism>
<sequence>MSIPTVVEAYKLADTFYKLGYLFRANVCLDIALEHLNKLRTKTAEIKQVVVMLNRQTKKCLCLKLRVNEKIKRRTIIKIQAL</sequence>
<accession>A0A172WZ95</accession>
<dbReference type="EMBL" id="KU565883">
    <property type="protein sequence ID" value="ANF29677.1"/>
    <property type="molecule type" value="Genomic_DNA"/>
</dbReference>
<gene>
    <name evidence="1" type="ORF">CapoNPV_029</name>
</gene>
<proteinExistence type="predicted"/>
<dbReference type="Pfam" id="PF17569">
    <property type="entry name" value="DUF5475"/>
    <property type="match status" value="1"/>
</dbReference>
<dbReference type="GeneID" id="27924253"/>
<dbReference type="InterPro" id="IPR020123">
    <property type="entry name" value="DUF5475"/>
</dbReference>
<name>A0A172WZ95_9ABAC</name>
<evidence type="ECO:0000313" key="1">
    <source>
        <dbReference type="EMBL" id="ANF29677.1"/>
    </source>
</evidence>